<name>A0A8X6FHD6_TRICU</name>
<gene>
    <name evidence="6" type="primary">X975_00247</name>
    <name evidence="6" type="ORF">TNCT_704411</name>
</gene>
<feature type="transmembrane region" description="Helical" evidence="5">
    <location>
        <begin position="20"/>
        <end position="39"/>
    </location>
</feature>
<dbReference type="EMBL" id="BMAO01031971">
    <property type="protein sequence ID" value="GFQ78914.1"/>
    <property type="molecule type" value="Genomic_DNA"/>
</dbReference>
<evidence type="ECO:0000313" key="7">
    <source>
        <dbReference type="Proteomes" id="UP000887116"/>
    </source>
</evidence>
<comment type="subcellular location">
    <subcellularLocation>
        <location evidence="1">Membrane</location>
        <topology evidence="1">Multi-pass membrane protein</topology>
    </subcellularLocation>
</comment>
<comment type="caution">
    <text evidence="6">The sequence shown here is derived from an EMBL/GenBank/DDBJ whole genome shotgun (WGS) entry which is preliminary data.</text>
</comment>
<evidence type="ECO:0000256" key="2">
    <source>
        <dbReference type="ARBA" id="ARBA00022692"/>
    </source>
</evidence>
<evidence type="ECO:0000256" key="4">
    <source>
        <dbReference type="ARBA" id="ARBA00023136"/>
    </source>
</evidence>
<evidence type="ECO:0000256" key="3">
    <source>
        <dbReference type="ARBA" id="ARBA00022989"/>
    </source>
</evidence>
<dbReference type="Gene3D" id="1.20.1250.20">
    <property type="entry name" value="MFS general substrate transporter like domains"/>
    <property type="match status" value="1"/>
</dbReference>
<protein>
    <submittedName>
        <fullName evidence="6">Putative inorganic phosphate cotransporter</fullName>
    </submittedName>
</protein>
<feature type="transmembrane region" description="Helical" evidence="5">
    <location>
        <begin position="45"/>
        <end position="71"/>
    </location>
</feature>
<dbReference type="AlphaFoldDB" id="A0A8X6FHD6"/>
<evidence type="ECO:0000313" key="6">
    <source>
        <dbReference type="EMBL" id="GFQ78914.1"/>
    </source>
</evidence>
<keyword evidence="4 5" id="KW-0472">Membrane</keyword>
<dbReference type="GO" id="GO:0022857">
    <property type="term" value="F:transmembrane transporter activity"/>
    <property type="evidence" value="ECO:0007669"/>
    <property type="project" value="TreeGrafter"/>
</dbReference>
<dbReference type="InterPro" id="IPR036259">
    <property type="entry name" value="MFS_trans_sf"/>
</dbReference>
<reference evidence="6" key="1">
    <citation type="submission" date="2020-07" db="EMBL/GenBank/DDBJ databases">
        <title>Multicomponent nature underlies the extraordinary mechanical properties of spider dragline silk.</title>
        <authorList>
            <person name="Kono N."/>
            <person name="Nakamura H."/>
            <person name="Mori M."/>
            <person name="Yoshida Y."/>
            <person name="Ohtoshi R."/>
            <person name="Malay A.D."/>
            <person name="Moran D.A.P."/>
            <person name="Tomita M."/>
            <person name="Numata K."/>
            <person name="Arakawa K."/>
        </authorList>
    </citation>
    <scope>NUCLEOTIDE SEQUENCE</scope>
</reference>
<organism evidence="6 7">
    <name type="scientific">Trichonephila clavata</name>
    <name type="common">Joro spider</name>
    <name type="synonym">Nephila clavata</name>
    <dbReference type="NCBI Taxonomy" id="2740835"/>
    <lineage>
        <taxon>Eukaryota</taxon>
        <taxon>Metazoa</taxon>
        <taxon>Ecdysozoa</taxon>
        <taxon>Arthropoda</taxon>
        <taxon>Chelicerata</taxon>
        <taxon>Arachnida</taxon>
        <taxon>Araneae</taxon>
        <taxon>Araneomorphae</taxon>
        <taxon>Entelegynae</taxon>
        <taxon>Araneoidea</taxon>
        <taxon>Nephilidae</taxon>
        <taxon>Trichonephila</taxon>
    </lineage>
</organism>
<dbReference type="Proteomes" id="UP000887116">
    <property type="component" value="Unassembled WGS sequence"/>
</dbReference>
<accession>A0A8X6FHD6</accession>
<dbReference type="InterPro" id="IPR050382">
    <property type="entry name" value="MFS_Na/Anion_cotransporter"/>
</dbReference>
<sequence length="145" mass="16513">MGLILSGIAGCDIVTQITAFGLTMAFGGFWYCSYMISYLDMSPEYAGTLIGIASTVSGVTGFLTPIFVGALTNKKPTFGQWRIVFGVTIILLILNAIVYQFFTTADRQNWDDDHHTERVKRWREYVRRFFSNEQKRTKEKENDSK</sequence>
<feature type="transmembrane region" description="Helical" evidence="5">
    <location>
        <begin position="83"/>
        <end position="102"/>
    </location>
</feature>
<dbReference type="PANTHER" id="PTHR11662:SF399">
    <property type="entry name" value="FI19708P1-RELATED"/>
    <property type="match status" value="1"/>
</dbReference>
<keyword evidence="7" id="KW-1185">Reference proteome</keyword>
<dbReference type="OrthoDB" id="6431494at2759"/>
<keyword evidence="3 5" id="KW-1133">Transmembrane helix</keyword>
<proteinExistence type="predicted"/>
<evidence type="ECO:0000256" key="5">
    <source>
        <dbReference type="SAM" id="Phobius"/>
    </source>
</evidence>
<dbReference type="PANTHER" id="PTHR11662">
    <property type="entry name" value="SOLUTE CARRIER FAMILY 17"/>
    <property type="match status" value="1"/>
</dbReference>
<evidence type="ECO:0000256" key="1">
    <source>
        <dbReference type="ARBA" id="ARBA00004141"/>
    </source>
</evidence>
<dbReference type="SUPFAM" id="SSF103473">
    <property type="entry name" value="MFS general substrate transporter"/>
    <property type="match status" value="1"/>
</dbReference>
<dbReference type="GO" id="GO:0006820">
    <property type="term" value="P:monoatomic anion transport"/>
    <property type="evidence" value="ECO:0007669"/>
    <property type="project" value="TreeGrafter"/>
</dbReference>
<keyword evidence="2 5" id="KW-0812">Transmembrane</keyword>
<dbReference type="GO" id="GO:0016020">
    <property type="term" value="C:membrane"/>
    <property type="evidence" value="ECO:0007669"/>
    <property type="project" value="UniProtKB-SubCell"/>
</dbReference>